<evidence type="ECO:0000313" key="6">
    <source>
        <dbReference type="Proteomes" id="UP000006055"/>
    </source>
</evidence>
<dbReference type="InterPro" id="IPR011711">
    <property type="entry name" value="GntR_C"/>
</dbReference>
<dbReference type="InterPro" id="IPR036388">
    <property type="entry name" value="WH-like_DNA-bd_sf"/>
</dbReference>
<dbReference type="Gene3D" id="1.10.10.10">
    <property type="entry name" value="Winged helix-like DNA-binding domain superfamily/Winged helix DNA-binding domain"/>
    <property type="match status" value="1"/>
</dbReference>
<proteinExistence type="predicted"/>
<keyword evidence="2" id="KW-0238">DNA-binding</keyword>
<dbReference type="PANTHER" id="PTHR43537">
    <property type="entry name" value="TRANSCRIPTIONAL REGULATOR, GNTR FAMILY"/>
    <property type="match status" value="1"/>
</dbReference>
<dbReference type="SMART" id="SM00345">
    <property type="entry name" value="HTH_GNTR"/>
    <property type="match status" value="1"/>
</dbReference>
<accession>I4C1Z6</accession>
<name>I4C1Z6_DESTA</name>
<dbReference type="EMBL" id="CP003360">
    <property type="protein sequence ID" value="AFM23587.1"/>
    <property type="molecule type" value="Genomic_DNA"/>
</dbReference>
<evidence type="ECO:0000256" key="3">
    <source>
        <dbReference type="ARBA" id="ARBA00023163"/>
    </source>
</evidence>
<dbReference type="SUPFAM" id="SSF48008">
    <property type="entry name" value="GntR ligand-binding domain-like"/>
    <property type="match status" value="1"/>
</dbReference>
<feature type="domain" description="HTH gntR-type" evidence="4">
    <location>
        <begin position="12"/>
        <end position="79"/>
    </location>
</feature>
<dbReference type="PROSITE" id="PS50949">
    <property type="entry name" value="HTH_GNTR"/>
    <property type="match status" value="1"/>
</dbReference>
<dbReference type="Proteomes" id="UP000006055">
    <property type="component" value="Chromosome"/>
</dbReference>
<keyword evidence="3" id="KW-0804">Transcription</keyword>
<dbReference type="InterPro" id="IPR036390">
    <property type="entry name" value="WH_DNA-bd_sf"/>
</dbReference>
<evidence type="ECO:0000256" key="1">
    <source>
        <dbReference type="ARBA" id="ARBA00023015"/>
    </source>
</evidence>
<dbReference type="SUPFAM" id="SSF46785">
    <property type="entry name" value="Winged helix' DNA-binding domain"/>
    <property type="match status" value="1"/>
</dbReference>
<sequence>MELSVKPITQPARLAELAYSSLKDFILSSDLEQDQKLDERALAEQLGISRTPLREALHRLSLEGFVRIEPRKGIFINYRPKEEIVEILYVRAALESMAARLACKYITPKNVRDLRTTFQQFDPDTVEQHTADFALANVVFHEKVLDLSRSSKLIEFAANIRDQIRLVRIFTIRAGGRARNALLEHLSIIESLEQRNPDLSASRMREHILGLARHVEEGARFPWEKQK</sequence>
<dbReference type="AlphaFoldDB" id="I4C1Z6"/>
<dbReference type="CDD" id="cd07377">
    <property type="entry name" value="WHTH_GntR"/>
    <property type="match status" value="1"/>
</dbReference>
<dbReference type="STRING" id="706587.Desti_0864"/>
<evidence type="ECO:0000256" key="2">
    <source>
        <dbReference type="ARBA" id="ARBA00023125"/>
    </source>
</evidence>
<evidence type="ECO:0000313" key="5">
    <source>
        <dbReference type="EMBL" id="AFM23587.1"/>
    </source>
</evidence>
<dbReference type="Pfam" id="PF07729">
    <property type="entry name" value="FCD"/>
    <property type="match status" value="1"/>
</dbReference>
<keyword evidence="1" id="KW-0805">Transcription regulation</keyword>
<organism evidence="5 6">
    <name type="scientific">Desulfomonile tiedjei (strain ATCC 49306 / DSM 6799 / DCB-1)</name>
    <dbReference type="NCBI Taxonomy" id="706587"/>
    <lineage>
        <taxon>Bacteria</taxon>
        <taxon>Pseudomonadati</taxon>
        <taxon>Thermodesulfobacteriota</taxon>
        <taxon>Desulfomonilia</taxon>
        <taxon>Desulfomonilales</taxon>
        <taxon>Desulfomonilaceae</taxon>
        <taxon>Desulfomonile</taxon>
    </lineage>
</organism>
<protein>
    <submittedName>
        <fullName evidence="5">Transcriptional regulator</fullName>
    </submittedName>
</protein>
<dbReference type="PATRIC" id="fig|706587.4.peg.985"/>
<dbReference type="InterPro" id="IPR000524">
    <property type="entry name" value="Tscrpt_reg_HTH_GntR"/>
</dbReference>
<dbReference type="Pfam" id="PF00392">
    <property type="entry name" value="GntR"/>
    <property type="match status" value="1"/>
</dbReference>
<dbReference type="PANTHER" id="PTHR43537:SF49">
    <property type="entry name" value="TRANSCRIPTIONAL REGULATORY PROTEIN"/>
    <property type="match status" value="1"/>
</dbReference>
<dbReference type="OrthoDB" id="5430472at2"/>
<evidence type="ECO:0000259" key="4">
    <source>
        <dbReference type="PROSITE" id="PS50949"/>
    </source>
</evidence>
<dbReference type="PRINTS" id="PR00035">
    <property type="entry name" value="HTHGNTR"/>
</dbReference>
<dbReference type="Gene3D" id="1.20.120.530">
    <property type="entry name" value="GntR ligand-binding domain-like"/>
    <property type="match status" value="1"/>
</dbReference>
<reference evidence="6" key="1">
    <citation type="submission" date="2012-06" db="EMBL/GenBank/DDBJ databases">
        <title>Complete sequence of chromosome of Desulfomonile tiedjei DSM 6799.</title>
        <authorList>
            <person name="Lucas S."/>
            <person name="Copeland A."/>
            <person name="Lapidus A."/>
            <person name="Glavina del Rio T."/>
            <person name="Dalin E."/>
            <person name="Tice H."/>
            <person name="Bruce D."/>
            <person name="Goodwin L."/>
            <person name="Pitluck S."/>
            <person name="Peters L."/>
            <person name="Ovchinnikova G."/>
            <person name="Zeytun A."/>
            <person name="Lu M."/>
            <person name="Kyrpides N."/>
            <person name="Mavromatis K."/>
            <person name="Ivanova N."/>
            <person name="Brettin T."/>
            <person name="Detter J.C."/>
            <person name="Han C."/>
            <person name="Larimer F."/>
            <person name="Land M."/>
            <person name="Hauser L."/>
            <person name="Markowitz V."/>
            <person name="Cheng J.-F."/>
            <person name="Hugenholtz P."/>
            <person name="Woyke T."/>
            <person name="Wu D."/>
            <person name="Spring S."/>
            <person name="Schroeder M."/>
            <person name="Brambilla E."/>
            <person name="Klenk H.-P."/>
            <person name="Eisen J.A."/>
        </authorList>
    </citation>
    <scope>NUCLEOTIDE SEQUENCE [LARGE SCALE GENOMIC DNA]</scope>
    <source>
        <strain evidence="6">ATCC 49306 / DSM 6799 / DCB-1</strain>
    </source>
</reference>
<dbReference type="GO" id="GO:0003700">
    <property type="term" value="F:DNA-binding transcription factor activity"/>
    <property type="evidence" value="ECO:0007669"/>
    <property type="project" value="InterPro"/>
</dbReference>
<dbReference type="SMART" id="SM00895">
    <property type="entry name" value="FCD"/>
    <property type="match status" value="1"/>
</dbReference>
<dbReference type="KEGG" id="dti:Desti_0864"/>
<gene>
    <name evidence="5" type="ordered locus">Desti_0864</name>
</gene>
<dbReference type="GO" id="GO:0003677">
    <property type="term" value="F:DNA binding"/>
    <property type="evidence" value="ECO:0007669"/>
    <property type="project" value="UniProtKB-KW"/>
</dbReference>
<dbReference type="InterPro" id="IPR008920">
    <property type="entry name" value="TF_FadR/GntR_C"/>
</dbReference>
<dbReference type="RefSeq" id="WP_014808743.1">
    <property type="nucleotide sequence ID" value="NC_018025.1"/>
</dbReference>
<dbReference type="eggNOG" id="COG1802">
    <property type="taxonomic scope" value="Bacteria"/>
</dbReference>
<keyword evidence="6" id="KW-1185">Reference proteome</keyword>
<dbReference type="HOGENOM" id="CLU_017584_5_1_7"/>